<dbReference type="EMBL" id="WEKT01000051">
    <property type="protein sequence ID" value="MZI95301.1"/>
    <property type="molecule type" value="Genomic_DNA"/>
</dbReference>
<evidence type="ECO:0000313" key="2">
    <source>
        <dbReference type="EMBL" id="MZI95301.1"/>
    </source>
</evidence>
<dbReference type="Pfam" id="PF03992">
    <property type="entry name" value="ABM"/>
    <property type="match status" value="1"/>
</dbReference>
<organism evidence="2 3">
    <name type="scientific">Vibrio eleionomae</name>
    <dbReference type="NCBI Taxonomy" id="2653505"/>
    <lineage>
        <taxon>Bacteria</taxon>
        <taxon>Pseudomonadati</taxon>
        <taxon>Pseudomonadota</taxon>
        <taxon>Gammaproteobacteria</taxon>
        <taxon>Vibrionales</taxon>
        <taxon>Vibrionaceae</taxon>
        <taxon>Vibrio</taxon>
    </lineage>
</organism>
<dbReference type="SUPFAM" id="SSF54909">
    <property type="entry name" value="Dimeric alpha+beta barrel"/>
    <property type="match status" value="1"/>
</dbReference>
<dbReference type="GO" id="GO:0005829">
    <property type="term" value="C:cytosol"/>
    <property type="evidence" value="ECO:0007669"/>
    <property type="project" value="TreeGrafter"/>
</dbReference>
<dbReference type="Proteomes" id="UP000462621">
    <property type="component" value="Unassembled WGS sequence"/>
</dbReference>
<name>A0A7X4RVS7_9VIBR</name>
<evidence type="ECO:0000313" key="3">
    <source>
        <dbReference type="Proteomes" id="UP000462621"/>
    </source>
</evidence>
<accession>A0A7X4RVS7</accession>
<gene>
    <name evidence="2" type="ORF">F9817_19180</name>
</gene>
<dbReference type="AlphaFoldDB" id="A0A7X4RVS7"/>
<comment type="caution">
    <text evidence="2">The sequence shown here is derived from an EMBL/GenBank/DDBJ whole genome shotgun (WGS) entry which is preliminary data.</text>
</comment>
<keyword evidence="2" id="KW-0560">Oxidoreductase</keyword>
<evidence type="ECO:0000259" key="1">
    <source>
        <dbReference type="PROSITE" id="PS51725"/>
    </source>
</evidence>
<protein>
    <submittedName>
        <fullName evidence="2">Antibiotic biosynthesis monooxygenase</fullName>
    </submittedName>
</protein>
<proteinExistence type="predicted"/>
<dbReference type="Gene3D" id="3.30.70.100">
    <property type="match status" value="1"/>
</dbReference>
<keyword evidence="2" id="KW-0503">Monooxygenase</keyword>
<feature type="domain" description="ABM" evidence="1">
    <location>
        <begin position="18"/>
        <end position="106"/>
    </location>
</feature>
<sequence>MALFIYQLGSNSMSNNTVTCIAVLSAKTGQEQTLKTKLDDLVIQTRKEPGCISYEAFVSNESSKRFLVHEVYKDKSAFDHHSSSRYLRELKSKLSEYAEEVDIRSY</sequence>
<reference evidence="2 3" key="1">
    <citation type="submission" date="2019-10" db="EMBL/GenBank/DDBJ databases">
        <title>Vibrio sp. nov. isolated from a shrimp pond.</title>
        <authorList>
            <person name="Gomez-Gil B."/>
            <person name="Enciso-Ibarra J."/>
            <person name="Enciso-Ibarra K."/>
            <person name="Bolan-Mejia C."/>
        </authorList>
    </citation>
    <scope>NUCLEOTIDE SEQUENCE [LARGE SCALE GENOMIC DNA]</scope>
    <source>
        <strain evidence="2 3">CAIM 722</strain>
    </source>
</reference>
<dbReference type="InterPro" id="IPR007138">
    <property type="entry name" value="ABM_dom"/>
</dbReference>
<dbReference type="PANTHER" id="PTHR33336">
    <property type="entry name" value="QUINOL MONOOXYGENASE YGIN-RELATED"/>
    <property type="match status" value="1"/>
</dbReference>
<dbReference type="PROSITE" id="PS51725">
    <property type="entry name" value="ABM"/>
    <property type="match status" value="1"/>
</dbReference>
<dbReference type="InterPro" id="IPR050744">
    <property type="entry name" value="AI-2_Isomerase_LsrG"/>
</dbReference>
<dbReference type="PANTHER" id="PTHR33336:SF3">
    <property type="entry name" value="ABM DOMAIN-CONTAINING PROTEIN"/>
    <property type="match status" value="1"/>
</dbReference>
<dbReference type="InterPro" id="IPR011008">
    <property type="entry name" value="Dimeric_a/b-barrel"/>
</dbReference>
<dbReference type="GO" id="GO:0004497">
    <property type="term" value="F:monooxygenase activity"/>
    <property type="evidence" value="ECO:0007669"/>
    <property type="project" value="UniProtKB-KW"/>
</dbReference>
<keyword evidence="3" id="KW-1185">Reference proteome</keyword>